<dbReference type="Pfam" id="PF05193">
    <property type="entry name" value="Peptidase_M16_C"/>
    <property type="match status" value="1"/>
</dbReference>
<dbReference type="AlphaFoldDB" id="A0A419SQP7"/>
<proteinExistence type="inferred from homology"/>
<dbReference type="PANTHER" id="PTHR11851">
    <property type="entry name" value="METALLOPROTEASE"/>
    <property type="match status" value="1"/>
</dbReference>
<name>A0A419SQP7_9BACL</name>
<gene>
    <name evidence="5" type="ORF">BEP19_16485</name>
</gene>
<feature type="domain" description="Peptidase M16 N-terminal" evidence="3">
    <location>
        <begin position="20"/>
        <end position="160"/>
    </location>
</feature>
<dbReference type="InterPro" id="IPR007863">
    <property type="entry name" value="Peptidase_M16_C"/>
</dbReference>
<evidence type="ECO:0000259" key="3">
    <source>
        <dbReference type="Pfam" id="PF00675"/>
    </source>
</evidence>
<dbReference type="InterPro" id="IPR011249">
    <property type="entry name" value="Metalloenz_LuxS/M16"/>
</dbReference>
<dbReference type="PROSITE" id="PS00143">
    <property type="entry name" value="INSULINASE"/>
    <property type="match status" value="1"/>
</dbReference>
<evidence type="ECO:0000313" key="5">
    <source>
        <dbReference type="EMBL" id="RKD26793.1"/>
    </source>
</evidence>
<comment type="similarity">
    <text evidence="1 2">Belongs to the peptidase M16 family.</text>
</comment>
<dbReference type="Gene3D" id="3.30.830.10">
    <property type="entry name" value="Metalloenzyme, LuxS/M16 peptidase-like"/>
    <property type="match status" value="2"/>
</dbReference>
<evidence type="ECO:0000259" key="4">
    <source>
        <dbReference type="Pfam" id="PF05193"/>
    </source>
</evidence>
<keyword evidence="6" id="KW-1185">Reference proteome</keyword>
<feature type="domain" description="Peptidase M16 C-terminal" evidence="4">
    <location>
        <begin position="167"/>
        <end position="341"/>
    </location>
</feature>
<dbReference type="SUPFAM" id="SSF63411">
    <property type="entry name" value="LuxS/MPP-like metallohydrolase"/>
    <property type="match status" value="2"/>
</dbReference>
<organism evidence="5 6">
    <name type="scientific">Ammoniphilus oxalaticus</name>
    <dbReference type="NCBI Taxonomy" id="66863"/>
    <lineage>
        <taxon>Bacteria</taxon>
        <taxon>Bacillati</taxon>
        <taxon>Bacillota</taxon>
        <taxon>Bacilli</taxon>
        <taxon>Bacillales</taxon>
        <taxon>Paenibacillaceae</taxon>
        <taxon>Aneurinibacillus group</taxon>
        <taxon>Ammoniphilus</taxon>
    </lineage>
</organism>
<dbReference type="InterPro" id="IPR001431">
    <property type="entry name" value="Pept_M16_Zn_BS"/>
</dbReference>
<sequence length="412" mass="46779">MSFQTYYLSNGIPVYIKTIPTSFKVCIDILVGVGSQSDPSDQQGLAHFVEHMMFRGTNKRDYKQISIDTLKIGGFLNAYTERDTTTYALDVPYRQWENALDILLDLYLHPLFPAHDIDRERSIIQEEIDMYNDIPGEFLMDRFMEILYEGHAMAHPILGTRQSIATIGRDDVQGFYERWYFDETLTISIAGRIEADEILPILEAKLGKRKFTQTPKPAQAESKIIKGIERYHREVDQAQLLLGTRAPGLEDPDRLPIQVMNAILGGNEISRLFQRIREEEGLAYAVDSSHEAWLGSGCFVVSVGLDHRKIDDVEKIIVEEWERIRRDPVSDEELTVARNSLEGFKIMGLEGAGAYNAHMGAMAVRGLPADPEEELALIQQVTAADVQRVAARMLDPDNYLFTALLPQEKKKR</sequence>
<comment type="caution">
    <text evidence="5">The sequence shown here is derived from an EMBL/GenBank/DDBJ whole genome shotgun (WGS) entry which is preliminary data.</text>
</comment>
<dbReference type="Proteomes" id="UP000284219">
    <property type="component" value="Unassembled WGS sequence"/>
</dbReference>
<dbReference type="InterPro" id="IPR011765">
    <property type="entry name" value="Pept_M16_N"/>
</dbReference>
<reference evidence="5 6" key="1">
    <citation type="submission" date="2016-08" db="EMBL/GenBank/DDBJ databases">
        <title>Novel Firmicute Genomes.</title>
        <authorList>
            <person name="Poppleton D.I."/>
            <person name="Gribaldo S."/>
        </authorList>
    </citation>
    <scope>NUCLEOTIDE SEQUENCE [LARGE SCALE GENOMIC DNA]</scope>
    <source>
        <strain evidence="5 6">RAOx-1</strain>
    </source>
</reference>
<evidence type="ECO:0000256" key="2">
    <source>
        <dbReference type="RuleBase" id="RU004447"/>
    </source>
</evidence>
<evidence type="ECO:0000313" key="6">
    <source>
        <dbReference type="Proteomes" id="UP000284219"/>
    </source>
</evidence>
<dbReference type="GO" id="GO:0004222">
    <property type="term" value="F:metalloendopeptidase activity"/>
    <property type="evidence" value="ECO:0007669"/>
    <property type="project" value="InterPro"/>
</dbReference>
<dbReference type="Pfam" id="PF00675">
    <property type="entry name" value="Peptidase_M16"/>
    <property type="match status" value="1"/>
</dbReference>
<dbReference type="RefSeq" id="WP_120188079.1">
    <property type="nucleotide sequence ID" value="NZ_MCHY01000002.1"/>
</dbReference>
<accession>A0A419SQP7</accession>
<dbReference type="GO" id="GO:0006508">
    <property type="term" value="P:proteolysis"/>
    <property type="evidence" value="ECO:0007669"/>
    <property type="project" value="InterPro"/>
</dbReference>
<dbReference type="EMBL" id="MCHY01000002">
    <property type="protein sequence ID" value="RKD26793.1"/>
    <property type="molecule type" value="Genomic_DNA"/>
</dbReference>
<evidence type="ECO:0000256" key="1">
    <source>
        <dbReference type="ARBA" id="ARBA00007261"/>
    </source>
</evidence>
<evidence type="ECO:0008006" key="7">
    <source>
        <dbReference type="Google" id="ProtNLM"/>
    </source>
</evidence>
<protein>
    <recommendedName>
        <fullName evidence="7">Zinc protease</fullName>
    </recommendedName>
</protein>
<dbReference type="InterPro" id="IPR050361">
    <property type="entry name" value="MPP/UQCRC_Complex"/>
</dbReference>
<dbReference type="PANTHER" id="PTHR11851:SF49">
    <property type="entry name" value="MITOCHONDRIAL-PROCESSING PEPTIDASE SUBUNIT ALPHA"/>
    <property type="match status" value="1"/>
</dbReference>
<dbReference type="GO" id="GO:0046872">
    <property type="term" value="F:metal ion binding"/>
    <property type="evidence" value="ECO:0007669"/>
    <property type="project" value="InterPro"/>
</dbReference>
<dbReference type="OrthoDB" id="9762085at2"/>